<dbReference type="InterPro" id="IPR036036">
    <property type="entry name" value="SOCS_box-like_dom_sf"/>
</dbReference>
<evidence type="ECO:0000313" key="5">
    <source>
        <dbReference type="EMBL" id="KAJ7387872.1"/>
    </source>
</evidence>
<dbReference type="Pfam" id="PF13637">
    <property type="entry name" value="Ank_4"/>
    <property type="match status" value="1"/>
</dbReference>
<dbReference type="InterPro" id="IPR051165">
    <property type="entry name" value="Multifunctional_ANK_Repeat"/>
</dbReference>
<dbReference type="SUPFAM" id="SSF158235">
    <property type="entry name" value="SOCS box-like"/>
    <property type="match status" value="1"/>
</dbReference>
<sequence>MLVPYHFRVFKMADATHNDQENNHNGLQFFDRIDDLTTSNVGLAAREGDEETLKRLLATGSPCDVSDNRGWFPLHEAAAAGQTGCLRGLLEHKSDELLDSRAYTGETALFLASVNGHVECVKMLMEFGADVNVMNDEEVNLLVVAVKGGSLDCFKIFLTCSLDVNSQDVGGWSALHEAAFAGREDFIEMLLSSGANINIQNSDGATPLFTAAQYGNDSCLKLLLKEAADINLLTVDKASPLFIAAQEGLTNCINTLLAAGANPETSVIDGATPLHAAAERGHHECIEILLNAGASACAATSPEKITPLHLSSQEGHYKCVELLLAAGVNVHASTQSGNMTPICLACQGHADCTKLLLDWGANPNHIYEDVDVLPKTPLMVAVEGDCVDCAKILAERGADVNRATYTSPLILAAQNSSCECSKILLDFGADPNFTDRGKNTALSIAVTRFCYGHSHKTHQAQLECIKLLLKLGASVDQLHGGACVAFRDPIAMKVQSPDLFKLLLQFEGNRPDTRELCRANSRAKRTNLNWRRLVRLTNSPRSLQHFCRLVIRKTIDSSRVQRIPELPVPPSLKQFLMYSDL</sequence>
<dbReference type="PANTHER" id="PTHR24123:SF33">
    <property type="entry name" value="PROTEIN HOS4"/>
    <property type="match status" value="1"/>
</dbReference>
<name>A0A9W9ZUC1_9CNID</name>
<evidence type="ECO:0000313" key="6">
    <source>
        <dbReference type="Proteomes" id="UP001163046"/>
    </source>
</evidence>
<keyword evidence="2 3" id="KW-0040">ANK repeat</keyword>
<accession>A0A9W9ZUC1</accession>
<comment type="caution">
    <text evidence="5">The sequence shown here is derived from an EMBL/GenBank/DDBJ whole genome shotgun (WGS) entry which is preliminary data.</text>
</comment>
<feature type="repeat" description="ANK" evidence="3">
    <location>
        <begin position="303"/>
        <end position="335"/>
    </location>
</feature>
<dbReference type="InterPro" id="IPR001496">
    <property type="entry name" value="SOCS_box"/>
</dbReference>
<dbReference type="EMBL" id="MU825873">
    <property type="protein sequence ID" value="KAJ7387872.1"/>
    <property type="molecule type" value="Genomic_DNA"/>
</dbReference>
<dbReference type="AlphaFoldDB" id="A0A9W9ZUC1"/>
<dbReference type="Pfam" id="PF12796">
    <property type="entry name" value="Ank_2"/>
    <property type="match status" value="4"/>
</dbReference>
<dbReference type="CDD" id="cd03587">
    <property type="entry name" value="SOCS"/>
    <property type="match status" value="1"/>
</dbReference>
<dbReference type="SMART" id="SM00253">
    <property type="entry name" value="SOCS"/>
    <property type="match status" value="1"/>
</dbReference>
<dbReference type="Gene3D" id="1.25.40.20">
    <property type="entry name" value="Ankyrin repeat-containing domain"/>
    <property type="match status" value="3"/>
</dbReference>
<evidence type="ECO:0000256" key="3">
    <source>
        <dbReference type="PROSITE-ProRule" id="PRU00023"/>
    </source>
</evidence>
<feature type="repeat" description="ANK" evidence="3">
    <location>
        <begin position="203"/>
        <end position="235"/>
    </location>
</feature>
<feature type="domain" description="SOCS box" evidence="4">
    <location>
        <begin position="531"/>
        <end position="581"/>
    </location>
</feature>
<dbReference type="GO" id="GO:0035556">
    <property type="term" value="P:intracellular signal transduction"/>
    <property type="evidence" value="ECO:0007669"/>
    <property type="project" value="InterPro"/>
</dbReference>
<dbReference type="FunFam" id="1.10.750.20:FF:000001">
    <property type="entry name" value="Ankyrin repeat and SOCS box containing 1"/>
    <property type="match status" value="1"/>
</dbReference>
<keyword evidence="1" id="KW-0677">Repeat</keyword>
<dbReference type="InterPro" id="IPR002110">
    <property type="entry name" value="Ankyrin_rpt"/>
</dbReference>
<proteinExistence type="predicted"/>
<gene>
    <name evidence="5" type="primary">ASB3</name>
    <name evidence="5" type="ORF">OS493_001220</name>
</gene>
<feature type="repeat" description="ANK" evidence="3">
    <location>
        <begin position="404"/>
        <end position="436"/>
    </location>
</feature>
<evidence type="ECO:0000256" key="2">
    <source>
        <dbReference type="ARBA" id="ARBA00023043"/>
    </source>
</evidence>
<dbReference type="SUPFAM" id="SSF48403">
    <property type="entry name" value="Ankyrin repeat"/>
    <property type="match status" value="2"/>
</dbReference>
<dbReference type="PROSITE" id="PS50225">
    <property type="entry name" value="SOCS"/>
    <property type="match status" value="1"/>
</dbReference>
<evidence type="ECO:0000256" key="1">
    <source>
        <dbReference type="ARBA" id="ARBA00022737"/>
    </source>
</evidence>
<evidence type="ECO:0000259" key="4">
    <source>
        <dbReference type="PROSITE" id="PS50225"/>
    </source>
</evidence>
<feature type="repeat" description="ANK" evidence="3">
    <location>
        <begin position="269"/>
        <end position="301"/>
    </location>
</feature>
<feature type="repeat" description="ANK" evidence="3">
    <location>
        <begin position="104"/>
        <end position="136"/>
    </location>
</feature>
<dbReference type="InterPro" id="IPR036770">
    <property type="entry name" value="Ankyrin_rpt-contain_sf"/>
</dbReference>
<dbReference type="Proteomes" id="UP001163046">
    <property type="component" value="Unassembled WGS sequence"/>
</dbReference>
<dbReference type="Gene3D" id="1.10.750.20">
    <property type="entry name" value="SOCS box"/>
    <property type="match status" value="1"/>
</dbReference>
<feature type="repeat" description="ANK" evidence="3">
    <location>
        <begin position="373"/>
        <end position="405"/>
    </location>
</feature>
<organism evidence="5 6">
    <name type="scientific">Desmophyllum pertusum</name>
    <dbReference type="NCBI Taxonomy" id="174260"/>
    <lineage>
        <taxon>Eukaryota</taxon>
        <taxon>Metazoa</taxon>
        <taxon>Cnidaria</taxon>
        <taxon>Anthozoa</taxon>
        <taxon>Hexacorallia</taxon>
        <taxon>Scleractinia</taxon>
        <taxon>Caryophylliina</taxon>
        <taxon>Caryophylliidae</taxon>
        <taxon>Desmophyllum</taxon>
    </lineage>
</organism>
<feature type="repeat" description="ANK" evidence="3">
    <location>
        <begin position="170"/>
        <end position="202"/>
    </location>
</feature>
<dbReference type="SMART" id="SM00248">
    <property type="entry name" value="ANK"/>
    <property type="match status" value="13"/>
</dbReference>
<dbReference type="PANTHER" id="PTHR24123">
    <property type="entry name" value="ANKYRIN REPEAT-CONTAINING"/>
    <property type="match status" value="1"/>
</dbReference>
<reference evidence="5" key="1">
    <citation type="submission" date="2023-01" db="EMBL/GenBank/DDBJ databases">
        <title>Genome assembly of the deep-sea coral Lophelia pertusa.</title>
        <authorList>
            <person name="Herrera S."/>
            <person name="Cordes E."/>
        </authorList>
    </citation>
    <scope>NUCLEOTIDE SEQUENCE</scope>
    <source>
        <strain evidence="5">USNM1676648</strain>
        <tissue evidence="5">Polyp</tissue>
    </source>
</reference>
<protein>
    <submittedName>
        <fullName evidence="5">Ankyrin repeat and SOCS box protein 3</fullName>
    </submittedName>
</protein>
<dbReference type="PROSITE" id="PS50088">
    <property type="entry name" value="ANK_REPEAT"/>
    <property type="match status" value="7"/>
</dbReference>
<dbReference type="Pfam" id="PF07525">
    <property type="entry name" value="SOCS_box"/>
    <property type="match status" value="1"/>
</dbReference>
<keyword evidence="6" id="KW-1185">Reference proteome</keyword>
<dbReference type="OrthoDB" id="194358at2759"/>
<dbReference type="PRINTS" id="PR01415">
    <property type="entry name" value="ANKYRIN"/>
</dbReference>
<dbReference type="PROSITE" id="PS50297">
    <property type="entry name" value="ANK_REP_REGION"/>
    <property type="match status" value="5"/>
</dbReference>
<dbReference type="SMART" id="SM00969">
    <property type="entry name" value="SOCS_box"/>
    <property type="match status" value="1"/>
</dbReference>